<name>A0A1M7Z536_9HYPH</name>
<evidence type="ECO:0000313" key="3">
    <source>
        <dbReference type="Proteomes" id="UP000186406"/>
    </source>
</evidence>
<dbReference type="NCBIfam" id="TIGR04025">
    <property type="entry name" value="PPOX_FMN_DR2398"/>
    <property type="match status" value="1"/>
</dbReference>
<dbReference type="Proteomes" id="UP000186406">
    <property type="component" value="Unassembled WGS sequence"/>
</dbReference>
<dbReference type="STRING" id="1123029.SAMN02745172_00137"/>
<gene>
    <name evidence="2" type="ORF">SAMN02745172_00137</name>
</gene>
<dbReference type="InterPro" id="IPR024029">
    <property type="entry name" value="Pyridox_Oxase_FMN-dep"/>
</dbReference>
<dbReference type="RefSeq" id="WP_073625302.1">
    <property type="nucleotide sequence ID" value="NZ_FRXO01000001.1"/>
</dbReference>
<organism evidence="2 3">
    <name type="scientific">Pseudoxanthobacter soli DSM 19599</name>
    <dbReference type="NCBI Taxonomy" id="1123029"/>
    <lineage>
        <taxon>Bacteria</taxon>
        <taxon>Pseudomonadati</taxon>
        <taxon>Pseudomonadota</taxon>
        <taxon>Alphaproteobacteria</taxon>
        <taxon>Hyphomicrobiales</taxon>
        <taxon>Segnochrobactraceae</taxon>
        <taxon>Pseudoxanthobacter</taxon>
    </lineage>
</organism>
<accession>A0A1M7Z536</accession>
<sequence>MARITTTAELRRLYGEPSQMVLDKEIDRLDRHCRTLLSLASYYVIASRGADGYCDATPRGDAAGALHIADDRTLVLPDWPGNRRLDTLTNLLADPAIGLLFVIPGLRETLRINGSAEVRDDEDLRAVFETNGKRPATVIVVHVRQAYIQCGKASIRAGLWDPSTWPDRSAIPPITDVLRDHARLKEDVLTAEDLEGAYRDTLY</sequence>
<reference evidence="2 3" key="1">
    <citation type="submission" date="2016-12" db="EMBL/GenBank/DDBJ databases">
        <authorList>
            <person name="Song W.-J."/>
            <person name="Kurnit D.M."/>
        </authorList>
    </citation>
    <scope>NUCLEOTIDE SEQUENCE [LARGE SCALE GENOMIC DNA]</scope>
    <source>
        <strain evidence="2 3">DSM 19599</strain>
    </source>
</reference>
<dbReference type="PANTHER" id="PTHR42815">
    <property type="entry name" value="FAD-BINDING, PUTATIVE (AFU_ORTHOLOGUE AFUA_6G07600)-RELATED"/>
    <property type="match status" value="1"/>
</dbReference>
<proteinExistence type="predicted"/>
<dbReference type="SUPFAM" id="SSF50475">
    <property type="entry name" value="FMN-binding split barrel"/>
    <property type="match status" value="1"/>
</dbReference>
<feature type="domain" description="Pyridoxamine 5'-phosphate oxidase N-terminal" evidence="1">
    <location>
        <begin position="30"/>
        <end position="150"/>
    </location>
</feature>
<dbReference type="Pfam" id="PF01243">
    <property type="entry name" value="PNPOx_N"/>
    <property type="match status" value="1"/>
</dbReference>
<keyword evidence="3" id="KW-1185">Reference proteome</keyword>
<dbReference type="InterPro" id="IPR012349">
    <property type="entry name" value="Split_barrel_FMN-bd"/>
</dbReference>
<dbReference type="EMBL" id="FRXO01000001">
    <property type="protein sequence ID" value="SHO59991.1"/>
    <property type="molecule type" value="Genomic_DNA"/>
</dbReference>
<dbReference type="InterPro" id="IPR011576">
    <property type="entry name" value="Pyridox_Oxase_N"/>
</dbReference>
<protein>
    <recommendedName>
        <fullName evidence="1">Pyridoxamine 5'-phosphate oxidase N-terminal domain-containing protein</fullName>
    </recommendedName>
</protein>
<dbReference type="OrthoDB" id="9790331at2"/>
<evidence type="ECO:0000313" key="2">
    <source>
        <dbReference type="EMBL" id="SHO59991.1"/>
    </source>
</evidence>
<dbReference type="AlphaFoldDB" id="A0A1M7Z536"/>
<dbReference type="PANTHER" id="PTHR42815:SF2">
    <property type="entry name" value="FAD-BINDING, PUTATIVE (AFU_ORTHOLOGUE AFUA_6G07600)-RELATED"/>
    <property type="match status" value="1"/>
</dbReference>
<dbReference type="Gene3D" id="2.30.110.10">
    <property type="entry name" value="Electron Transport, Fmn-binding Protein, Chain A"/>
    <property type="match status" value="1"/>
</dbReference>
<evidence type="ECO:0000259" key="1">
    <source>
        <dbReference type="Pfam" id="PF01243"/>
    </source>
</evidence>